<feature type="compositionally biased region" description="Basic and acidic residues" evidence="1">
    <location>
        <begin position="271"/>
        <end position="310"/>
    </location>
</feature>
<feature type="region of interest" description="Disordered" evidence="1">
    <location>
        <begin position="271"/>
        <end position="328"/>
    </location>
</feature>
<dbReference type="Proteomes" id="UP000886523">
    <property type="component" value="Unassembled WGS sequence"/>
</dbReference>
<gene>
    <name evidence="2" type="ORF">BS47DRAFT_127249</name>
</gene>
<evidence type="ECO:0000256" key="1">
    <source>
        <dbReference type="SAM" id="MobiDB-lite"/>
    </source>
</evidence>
<evidence type="ECO:0000313" key="2">
    <source>
        <dbReference type="EMBL" id="KAF9509782.1"/>
    </source>
</evidence>
<dbReference type="AlphaFoldDB" id="A0A9P6DQ89"/>
<organism evidence="2 3">
    <name type="scientific">Hydnum rufescens UP504</name>
    <dbReference type="NCBI Taxonomy" id="1448309"/>
    <lineage>
        <taxon>Eukaryota</taxon>
        <taxon>Fungi</taxon>
        <taxon>Dikarya</taxon>
        <taxon>Basidiomycota</taxon>
        <taxon>Agaricomycotina</taxon>
        <taxon>Agaricomycetes</taxon>
        <taxon>Cantharellales</taxon>
        <taxon>Hydnaceae</taxon>
        <taxon>Hydnum</taxon>
    </lineage>
</organism>
<proteinExistence type="predicted"/>
<keyword evidence="3" id="KW-1185">Reference proteome</keyword>
<name>A0A9P6DQ89_9AGAM</name>
<protein>
    <submittedName>
        <fullName evidence="2">Uncharacterized protein</fullName>
    </submittedName>
</protein>
<dbReference type="OrthoDB" id="3022330at2759"/>
<evidence type="ECO:0000313" key="3">
    <source>
        <dbReference type="Proteomes" id="UP000886523"/>
    </source>
</evidence>
<dbReference type="EMBL" id="MU129028">
    <property type="protein sequence ID" value="KAF9509782.1"/>
    <property type="molecule type" value="Genomic_DNA"/>
</dbReference>
<sequence>MPSRRLLSRIRPAVSSESPQPNDPTLGGLTDSAPQAAYPDCTNENASPGWVAAVAVRLIRGDLPKLPGPVAGPLGQLLDVVSGILDAVEAMREEDECKHLIFRALKFLQSLVDHLRGSNVPIAEGAPIHAAAFALNMCLMEIRDDAHWWSQLITTVTLDKIKIVISRNPMDAFCFVMTLRVLMSSINTISDSAAALQPSSDLFFLSQSWYPIYPWREKVLKSKDTARSYALIEARLYKNEHNAEHEFVIAEFRGNAGVIFAAAERVTTLKDSDHNMSDEECDRTLKELKAEDERKRQKEREEQKRKEKQQTSKTTNFRKTLSFPMKPAPESSLLLSFSASLAERAMSVDDRIRLILGSRTSTQPSKP</sequence>
<accession>A0A9P6DQ89</accession>
<reference evidence="2" key="1">
    <citation type="journal article" date="2020" name="Nat. Commun.">
        <title>Large-scale genome sequencing of mycorrhizal fungi provides insights into the early evolution of symbiotic traits.</title>
        <authorList>
            <person name="Miyauchi S."/>
            <person name="Kiss E."/>
            <person name="Kuo A."/>
            <person name="Drula E."/>
            <person name="Kohler A."/>
            <person name="Sanchez-Garcia M."/>
            <person name="Morin E."/>
            <person name="Andreopoulos B."/>
            <person name="Barry K.W."/>
            <person name="Bonito G."/>
            <person name="Buee M."/>
            <person name="Carver A."/>
            <person name="Chen C."/>
            <person name="Cichocki N."/>
            <person name="Clum A."/>
            <person name="Culley D."/>
            <person name="Crous P.W."/>
            <person name="Fauchery L."/>
            <person name="Girlanda M."/>
            <person name="Hayes R.D."/>
            <person name="Keri Z."/>
            <person name="LaButti K."/>
            <person name="Lipzen A."/>
            <person name="Lombard V."/>
            <person name="Magnuson J."/>
            <person name="Maillard F."/>
            <person name="Murat C."/>
            <person name="Nolan M."/>
            <person name="Ohm R.A."/>
            <person name="Pangilinan J."/>
            <person name="Pereira M.F."/>
            <person name="Perotto S."/>
            <person name="Peter M."/>
            <person name="Pfister S."/>
            <person name="Riley R."/>
            <person name="Sitrit Y."/>
            <person name="Stielow J.B."/>
            <person name="Szollosi G."/>
            <person name="Zifcakova L."/>
            <person name="Stursova M."/>
            <person name="Spatafora J.W."/>
            <person name="Tedersoo L."/>
            <person name="Vaario L.M."/>
            <person name="Yamada A."/>
            <person name="Yan M."/>
            <person name="Wang P."/>
            <person name="Xu J."/>
            <person name="Bruns T."/>
            <person name="Baldrian P."/>
            <person name="Vilgalys R."/>
            <person name="Dunand C."/>
            <person name="Henrissat B."/>
            <person name="Grigoriev I.V."/>
            <person name="Hibbett D."/>
            <person name="Nagy L.G."/>
            <person name="Martin F.M."/>
        </authorList>
    </citation>
    <scope>NUCLEOTIDE SEQUENCE</scope>
    <source>
        <strain evidence="2">UP504</strain>
    </source>
</reference>
<feature type="region of interest" description="Disordered" evidence="1">
    <location>
        <begin position="1"/>
        <end position="35"/>
    </location>
</feature>
<comment type="caution">
    <text evidence="2">The sequence shown here is derived from an EMBL/GenBank/DDBJ whole genome shotgun (WGS) entry which is preliminary data.</text>
</comment>